<sequence length="129" mass="13973">MEIQTDSRFGKAERAEEEAETTCSVTGIPKSTEPPKRAPPPPPHVLERPLRERPGGKAAENGGHEGDARARTLRIGGCRGRSEAGGRLGRAERRRFAAGLRRSRDPPGGQGSGHFRTLGTQGISWKRRA</sequence>
<name>L5MF20_MYODS</name>
<protein>
    <submittedName>
        <fullName evidence="2">Uncharacterized protein</fullName>
    </submittedName>
</protein>
<dbReference type="Proteomes" id="UP000010556">
    <property type="component" value="Unassembled WGS sequence"/>
</dbReference>
<gene>
    <name evidence="2" type="ORF">MDA_GLEAN10010767</name>
</gene>
<evidence type="ECO:0000313" key="3">
    <source>
        <dbReference type="Proteomes" id="UP000010556"/>
    </source>
</evidence>
<reference evidence="3" key="1">
    <citation type="journal article" date="2013" name="Science">
        <title>Comparative analysis of bat genomes provides insight into the evolution of flight and immunity.</title>
        <authorList>
            <person name="Zhang G."/>
            <person name="Cowled C."/>
            <person name="Shi Z."/>
            <person name="Huang Z."/>
            <person name="Bishop-Lilly K.A."/>
            <person name="Fang X."/>
            <person name="Wynne J.W."/>
            <person name="Xiong Z."/>
            <person name="Baker M.L."/>
            <person name="Zhao W."/>
            <person name="Tachedjian M."/>
            <person name="Zhu Y."/>
            <person name="Zhou P."/>
            <person name="Jiang X."/>
            <person name="Ng J."/>
            <person name="Yang L."/>
            <person name="Wu L."/>
            <person name="Xiao J."/>
            <person name="Feng Y."/>
            <person name="Chen Y."/>
            <person name="Sun X."/>
            <person name="Zhang Y."/>
            <person name="Marsh G.A."/>
            <person name="Crameri G."/>
            <person name="Broder C.C."/>
            <person name="Frey K.G."/>
            <person name="Wang L.F."/>
            <person name="Wang J."/>
        </authorList>
    </citation>
    <scope>NUCLEOTIDE SEQUENCE [LARGE SCALE GENOMIC DNA]</scope>
</reference>
<evidence type="ECO:0000313" key="2">
    <source>
        <dbReference type="EMBL" id="ELK37209.1"/>
    </source>
</evidence>
<keyword evidence="3" id="KW-1185">Reference proteome</keyword>
<feature type="compositionally biased region" description="Basic and acidic residues" evidence="1">
    <location>
        <begin position="45"/>
        <end position="55"/>
    </location>
</feature>
<proteinExistence type="predicted"/>
<dbReference type="EMBL" id="KB100879">
    <property type="protein sequence ID" value="ELK37209.1"/>
    <property type="molecule type" value="Genomic_DNA"/>
</dbReference>
<evidence type="ECO:0000256" key="1">
    <source>
        <dbReference type="SAM" id="MobiDB-lite"/>
    </source>
</evidence>
<accession>L5MF20</accession>
<feature type="region of interest" description="Disordered" evidence="1">
    <location>
        <begin position="1"/>
        <end position="129"/>
    </location>
</feature>
<organism evidence="2 3">
    <name type="scientific">Myotis davidii</name>
    <name type="common">David's myotis</name>
    <dbReference type="NCBI Taxonomy" id="225400"/>
    <lineage>
        <taxon>Eukaryota</taxon>
        <taxon>Metazoa</taxon>
        <taxon>Chordata</taxon>
        <taxon>Craniata</taxon>
        <taxon>Vertebrata</taxon>
        <taxon>Euteleostomi</taxon>
        <taxon>Mammalia</taxon>
        <taxon>Eutheria</taxon>
        <taxon>Laurasiatheria</taxon>
        <taxon>Chiroptera</taxon>
        <taxon>Yangochiroptera</taxon>
        <taxon>Vespertilionidae</taxon>
        <taxon>Myotis</taxon>
    </lineage>
</organism>
<feature type="compositionally biased region" description="Basic and acidic residues" evidence="1">
    <location>
        <begin position="80"/>
        <end position="95"/>
    </location>
</feature>
<dbReference type="AlphaFoldDB" id="L5MF20"/>